<evidence type="ECO:0000313" key="2">
    <source>
        <dbReference type="Proteomes" id="UP000828590"/>
    </source>
</evidence>
<dbReference type="Proteomes" id="UP000828590">
    <property type="component" value="Segment"/>
</dbReference>
<dbReference type="Pfam" id="PF08684">
    <property type="entry name" value="ocr"/>
    <property type="match status" value="1"/>
</dbReference>
<evidence type="ECO:0008006" key="3">
    <source>
        <dbReference type="Google" id="ProtNLM"/>
    </source>
</evidence>
<dbReference type="InterPro" id="IPR014798">
    <property type="entry name" value="Ocr"/>
</dbReference>
<dbReference type="Gene3D" id="1.20.120.780">
    <property type="entry name" value="DNA mimic ocr"/>
    <property type="match status" value="1"/>
</dbReference>
<dbReference type="SUPFAM" id="SSF101059">
    <property type="entry name" value="B-form DNA mimic Ocr"/>
    <property type="match status" value="1"/>
</dbReference>
<organism evidence="1 2">
    <name type="scientific">Enterobacter phage KKP_3263</name>
    <dbReference type="NCBI Taxonomy" id="2875358"/>
    <lineage>
        <taxon>Viruses</taxon>
        <taxon>Duplodnaviria</taxon>
        <taxon>Heunggongvirae</taxon>
        <taxon>Uroviricota</taxon>
        <taxon>Caudoviricetes</taxon>
        <taxon>Autographivirales</taxon>
        <taxon>Autotranscriptaviridae</taxon>
        <taxon>Studiervirinae</taxon>
        <taxon>Kayfunavirus</taxon>
        <taxon>Kayfunavirus KKP3263</taxon>
    </lineage>
</organism>
<accession>A0ABY3P9Q9</accession>
<dbReference type="InterPro" id="IPR036207">
    <property type="entry name" value="B-form_Ocr"/>
</dbReference>
<proteinExistence type="predicted"/>
<reference evidence="1 2" key="1">
    <citation type="submission" date="2021-09" db="EMBL/GenBank/DDBJ databases">
        <title>Isolation and characterization of lytic bacteriophages against saprophytic bacterial microflora of minimally processed plant-food products.</title>
        <authorList>
            <person name="Wojcicki M."/>
            <person name="Srednicka P."/>
            <person name="Swider O."/>
            <person name="Blazejak S."/>
            <person name="Gientka I."/>
            <person name="Kowalczyk M."/>
            <person name="Juszczuk-Kubiak E."/>
        </authorList>
    </citation>
    <scope>NUCLEOTIDE SEQUENCE [LARGE SCALE GENOMIC DNA]</scope>
</reference>
<gene>
    <name evidence="1" type="ORF">eKKP3263_000018</name>
</gene>
<keyword evidence="2" id="KW-1185">Reference proteome</keyword>
<name>A0ABY3P9Q9_9CAUD</name>
<evidence type="ECO:0000313" key="1">
    <source>
        <dbReference type="EMBL" id="UES35507.1"/>
    </source>
</evidence>
<protein>
    <recommendedName>
        <fullName evidence="3">Protein kinase</fullName>
    </recommendedName>
</protein>
<sequence length="173" mass="19565">MERNANAYYELLAAAVEAMNERIQDDRIESEDDCGFSDALHEVVDGQVPHYYHEIFTVMAADGIDHEFEDSGLIPETKDVTRILQARIYEALYNDVLNHSDVVWFEAEESDDEEADEYWVVDAKTGVFIEQAVSLDVATACAKDHYAIGRHLKVEDINDNVVFDPAAAEEDCE</sequence>
<dbReference type="EMBL" id="OK210074">
    <property type="protein sequence ID" value="UES35507.1"/>
    <property type="molecule type" value="Genomic_DNA"/>
</dbReference>